<dbReference type="InterPro" id="IPR036291">
    <property type="entry name" value="NAD(P)-bd_dom_sf"/>
</dbReference>
<keyword evidence="5" id="KW-1185">Reference proteome</keyword>
<comment type="caution">
    <text evidence="4">The sequence shown here is derived from an EMBL/GenBank/DDBJ whole genome shotgun (WGS) entry which is preliminary data.</text>
</comment>
<evidence type="ECO:0000313" key="4">
    <source>
        <dbReference type="EMBL" id="OAQ38071.1"/>
    </source>
</evidence>
<dbReference type="PANTHER" id="PTHR42901">
    <property type="entry name" value="ALCOHOL DEHYDROGENASE"/>
    <property type="match status" value="1"/>
</dbReference>
<dbReference type="EMBL" id="LWHJ01000031">
    <property type="protein sequence ID" value="OAQ38071.1"/>
    <property type="molecule type" value="Genomic_DNA"/>
</dbReference>
<sequence>MQTTSLDEIIEFKKIIITGASSGIGFEAAIDLAVKGHEVIAIARTKEKLQNLNKIVKSLNPDAKLYPVVFDILNDDEEILKAFVKQQFGTFNILINNAGTLLNKPFKELTELDMADMFQSNFLSHFRMIQALIPQLQVNSHIVNVGSMGGFQGSSKFVGLAAYSASKAALHNLTECLAQELVDDKISVNCLALGSAQTEMLEKAFPGYQSPVQAFEMGKYLADFALNGHRFFNGKILPVAMSTP</sequence>
<evidence type="ECO:0000256" key="1">
    <source>
        <dbReference type="ARBA" id="ARBA00006484"/>
    </source>
</evidence>
<dbReference type="PRINTS" id="PR00080">
    <property type="entry name" value="SDRFAMILY"/>
</dbReference>
<dbReference type="InterPro" id="IPR002347">
    <property type="entry name" value="SDR_fam"/>
</dbReference>
<reference evidence="4 5" key="2">
    <citation type="submission" date="2016-06" db="EMBL/GenBank/DDBJ databases">
        <title>Pedobacter psychrophilus sp. nov., isolated from Antarctic fragmentary rock.</title>
        <authorList>
            <person name="Svec P."/>
        </authorList>
    </citation>
    <scope>NUCLEOTIDE SEQUENCE [LARGE SCALE GENOMIC DNA]</scope>
    <source>
        <strain evidence="4 5">CCM 8644</strain>
    </source>
</reference>
<dbReference type="OrthoDB" id="9787298at2"/>
<dbReference type="Pfam" id="PF00106">
    <property type="entry name" value="adh_short"/>
    <property type="match status" value="1"/>
</dbReference>
<organism evidence="4 5">
    <name type="scientific">Pedobacter psychrophilus</name>
    <dbReference type="NCBI Taxonomy" id="1826909"/>
    <lineage>
        <taxon>Bacteria</taxon>
        <taxon>Pseudomonadati</taxon>
        <taxon>Bacteroidota</taxon>
        <taxon>Sphingobacteriia</taxon>
        <taxon>Sphingobacteriales</taxon>
        <taxon>Sphingobacteriaceae</taxon>
        <taxon>Pedobacter</taxon>
    </lineage>
</organism>
<evidence type="ECO:0000256" key="3">
    <source>
        <dbReference type="RuleBase" id="RU000363"/>
    </source>
</evidence>
<evidence type="ECO:0000313" key="5">
    <source>
        <dbReference type="Proteomes" id="UP000078459"/>
    </source>
</evidence>
<dbReference type="SUPFAM" id="SSF51735">
    <property type="entry name" value="NAD(P)-binding Rossmann-fold domains"/>
    <property type="match status" value="1"/>
</dbReference>
<keyword evidence="2" id="KW-0560">Oxidoreductase</keyword>
<dbReference type="STRING" id="1826909.A5893_14795"/>
<comment type="similarity">
    <text evidence="1 3">Belongs to the short-chain dehydrogenases/reductases (SDR) family.</text>
</comment>
<dbReference type="GO" id="GO:0016491">
    <property type="term" value="F:oxidoreductase activity"/>
    <property type="evidence" value="ECO:0007669"/>
    <property type="project" value="UniProtKB-KW"/>
</dbReference>
<dbReference type="Proteomes" id="UP000078459">
    <property type="component" value="Unassembled WGS sequence"/>
</dbReference>
<protein>
    <submittedName>
        <fullName evidence="4">Short-chain dehydrogenase</fullName>
    </submittedName>
</protein>
<accession>A0A179DAK2</accession>
<evidence type="ECO:0000256" key="2">
    <source>
        <dbReference type="ARBA" id="ARBA00023002"/>
    </source>
</evidence>
<dbReference type="Gene3D" id="3.40.50.720">
    <property type="entry name" value="NAD(P)-binding Rossmann-like Domain"/>
    <property type="match status" value="1"/>
</dbReference>
<dbReference type="RefSeq" id="WP_068823465.1">
    <property type="nucleotide sequence ID" value="NZ_LWHJ01000031.1"/>
</dbReference>
<dbReference type="PANTHER" id="PTHR42901:SF1">
    <property type="entry name" value="ALCOHOL DEHYDROGENASE"/>
    <property type="match status" value="1"/>
</dbReference>
<gene>
    <name evidence="4" type="ORF">A5893_14795</name>
</gene>
<dbReference type="CDD" id="cd05233">
    <property type="entry name" value="SDR_c"/>
    <property type="match status" value="1"/>
</dbReference>
<proteinExistence type="inferred from homology"/>
<name>A0A179DAK2_9SPHI</name>
<reference evidence="4 5" key="1">
    <citation type="submission" date="2016-04" db="EMBL/GenBank/DDBJ databases">
        <authorList>
            <person name="Evans L.H."/>
            <person name="Alamgir A."/>
            <person name="Owens N."/>
            <person name="Weber N.D."/>
            <person name="Virtaneva K."/>
            <person name="Barbian K."/>
            <person name="Babar A."/>
            <person name="Rosenke K."/>
        </authorList>
    </citation>
    <scope>NUCLEOTIDE SEQUENCE [LARGE SCALE GENOMIC DNA]</scope>
    <source>
        <strain evidence="4 5">CCM 8644</strain>
    </source>
</reference>
<dbReference type="AlphaFoldDB" id="A0A179DAK2"/>
<dbReference type="PRINTS" id="PR00081">
    <property type="entry name" value="GDHRDH"/>
</dbReference>